<comment type="similarity">
    <text evidence="1">Belongs to the carbon-nitrogen hydrolase superfamily. NIT1/NIT2 family.</text>
</comment>
<organism evidence="3 4">
    <name type="scientific">Micromonospora reichwaldensis</name>
    <dbReference type="NCBI Taxonomy" id="3075516"/>
    <lineage>
        <taxon>Bacteria</taxon>
        <taxon>Bacillati</taxon>
        <taxon>Actinomycetota</taxon>
        <taxon>Actinomycetes</taxon>
        <taxon>Micromonosporales</taxon>
        <taxon>Micromonosporaceae</taxon>
        <taxon>Micromonospora</taxon>
    </lineage>
</organism>
<dbReference type="InterPro" id="IPR036526">
    <property type="entry name" value="C-N_Hydrolase_sf"/>
</dbReference>
<dbReference type="PANTHER" id="PTHR23088:SF27">
    <property type="entry name" value="DEAMINATED GLUTATHIONE AMIDASE"/>
    <property type="match status" value="1"/>
</dbReference>
<keyword evidence="4" id="KW-1185">Reference proteome</keyword>
<evidence type="ECO:0000313" key="3">
    <source>
        <dbReference type="EMBL" id="MDT0528069.1"/>
    </source>
</evidence>
<sequence>MTAAHLAGRAPLRVAAAQVTAVPGDLAGNARTAVRSIAEAAARGVHLVVFPELSLCGYDVGLLRDDIARCAVEAGGDPLDVVAEACRTHRVVAVVGGCRRRADGWAIGALVVGADGRPAAAYDKRHLDRDERELFVPGRADCLVEVRGWRLGLGVCYDASFPEHARALAVAGADAYLCPSAFTTGDSDHRRGVYFPARALENNCYVLFANFAGAHGGWQFAGRSAVYAPDGRVLADAGTGPGLAVADLDDAVLRRHRDALRMLTDRAAPAPPPAAVPVPAG</sequence>
<protein>
    <submittedName>
        <fullName evidence="3">Carbon-nitrogen hydrolase family protein</fullName>
    </submittedName>
</protein>
<dbReference type="GO" id="GO:0016787">
    <property type="term" value="F:hydrolase activity"/>
    <property type="evidence" value="ECO:0007669"/>
    <property type="project" value="UniProtKB-KW"/>
</dbReference>
<dbReference type="Gene3D" id="3.60.110.10">
    <property type="entry name" value="Carbon-nitrogen hydrolase"/>
    <property type="match status" value="1"/>
</dbReference>
<accession>A0ABU2WR15</accession>
<keyword evidence="3" id="KW-0378">Hydrolase</keyword>
<dbReference type="CDD" id="cd07197">
    <property type="entry name" value="nitrilase"/>
    <property type="match status" value="1"/>
</dbReference>
<name>A0ABU2WR15_9ACTN</name>
<proteinExistence type="inferred from homology"/>
<evidence type="ECO:0000313" key="4">
    <source>
        <dbReference type="Proteomes" id="UP001180973"/>
    </source>
</evidence>
<dbReference type="Proteomes" id="UP001180973">
    <property type="component" value="Unassembled WGS sequence"/>
</dbReference>
<dbReference type="SUPFAM" id="SSF56317">
    <property type="entry name" value="Carbon-nitrogen hydrolase"/>
    <property type="match status" value="1"/>
</dbReference>
<reference evidence="3" key="1">
    <citation type="submission" date="2023-09" db="EMBL/GenBank/DDBJ databases">
        <title>30 novel species of actinomycetes from the DSMZ collection.</title>
        <authorList>
            <person name="Nouioui I."/>
        </authorList>
    </citation>
    <scope>NUCLEOTIDE SEQUENCE</scope>
    <source>
        <strain evidence="3">DSM 115977</strain>
    </source>
</reference>
<comment type="caution">
    <text evidence="3">The sequence shown here is derived from an EMBL/GenBank/DDBJ whole genome shotgun (WGS) entry which is preliminary data.</text>
</comment>
<dbReference type="InterPro" id="IPR003010">
    <property type="entry name" value="C-N_Hydrolase"/>
</dbReference>
<dbReference type="PANTHER" id="PTHR23088">
    <property type="entry name" value="NITRILASE-RELATED"/>
    <property type="match status" value="1"/>
</dbReference>
<evidence type="ECO:0000259" key="2">
    <source>
        <dbReference type="PROSITE" id="PS50263"/>
    </source>
</evidence>
<gene>
    <name evidence="3" type="ORF">RM555_03560</name>
</gene>
<dbReference type="PROSITE" id="PS50263">
    <property type="entry name" value="CN_HYDROLASE"/>
    <property type="match status" value="1"/>
</dbReference>
<feature type="domain" description="CN hydrolase" evidence="2">
    <location>
        <begin position="12"/>
        <end position="250"/>
    </location>
</feature>
<evidence type="ECO:0000256" key="1">
    <source>
        <dbReference type="ARBA" id="ARBA00010613"/>
    </source>
</evidence>
<dbReference type="EMBL" id="JAVRFL010000003">
    <property type="protein sequence ID" value="MDT0528069.1"/>
    <property type="molecule type" value="Genomic_DNA"/>
</dbReference>
<dbReference type="Pfam" id="PF00795">
    <property type="entry name" value="CN_hydrolase"/>
    <property type="match status" value="1"/>
</dbReference>
<dbReference type="RefSeq" id="WP_311410416.1">
    <property type="nucleotide sequence ID" value="NZ_JAVRFL010000003.1"/>
</dbReference>